<dbReference type="Proteomes" id="UP000242715">
    <property type="component" value="Unassembled WGS sequence"/>
</dbReference>
<dbReference type="PANTHER" id="PTHR36617:SF5">
    <property type="entry name" value="OS05G0421675 PROTEIN"/>
    <property type="match status" value="1"/>
</dbReference>
<reference evidence="2" key="1">
    <citation type="journal article" date="2017" name="Front. Plant Sci.">
        <title>Climate Clever Clovers: New Paradigm to Reduce the Environmental Footprint of Ruminants by Breeding Low Methanogenic Forages Utilizing Haplotype Variation.</title>
        <authorList>
            <person name="Kaur P."/>
            <person name="Appels R."/>
            <person name="Bayer P.E."/>
            <person name="Keeble-Gagnere G."/>
            <person name="Wang J."/>
            <person name="Hirakawa H."/>
            <person name="Shirasawa K."/>
            <person name="Vercoe P."/>
            <person name="Stefanova K."/>
            <person name="Durmic Z."/>
            <person name="Nichols P."/>
            <person name="Revell C."/>
            <person name="Isobe S.N."/>
            <person name="Edwards D."/>
            <person name="Erskine W."/>
        </authorList>
    </citation>
    <scope>NUCLEOTIDE SEQUENCE [LARGE SCALE GENOMIC DNA]</scope>
    <source>
        <strain evidence="2">cv. Daliak</strain>
    </source>
</reference>
<sequence length="380" mass="43743">MKATVESNLFTGYSVGVQDPITVLHLQFAYDTLLLGAKCWANIRALRAVLVLFELMSGLKRPLYGVMWEMAFPLSRPSYWGDLRRLGFWEPVLTRIKNRLLGWKSRFLSFGGRFILLKSVLTSLPVYAFSFFKAPSGIISSIESLLNKIFWGGSEDARKISWISWKNICSRKEYEGLGVRQLQEFNIALLGKWCWRMLVDKEGLWFRVLAARYGTEIGRVREGGMRGSSWWREIVNIWEGRGDIGVGWFGDCISKKVGEGSGTLFWTDPWLEGIPLSERFGRLFDLAMNKSSSVAEMFDLGWEVGGEAWEWRRQLWAWEEELVRECQDLLHDLSLQAHSPDVWQWQPDPTNGYSVHNAYQILISQEITPLSAAADLIWHK</sequence>
<dbReference type="OrthoDB" id="1435349at2759"/>
<accession>A0A2Z6P946</accession>
<name>A0A2Z6P946_TRISU</name>
<proteinExistence type="predicted"/>
<keyword evidence="2" id="KW-1185">Reference proteome</keyword>
<organism evidence="1 2">
    <name type="scientific">Trifolium subterraneum</name>
    <name type="common">Subterranean clover</name>
    <dbReference type="NCBI Taxonomy" id="3900"/>
    <lineage>
        <taxon>Eukaryota</taxon>
        <taxon>Viridiplantae</taxon>
        <taxon>Streptophyta</taxon>
        <taxon>Embryophyta</taxon>
        <taxon>Tracheophyta</taxon>
        <taxon>Spermatophyta</taxon>
        <taxon>Magnoliopsida</taxon>
        <taxon>eudicotyledons</taxon>
        <taxon>Gunneridae</taxon>
        <taxon>Pentapetalae</taxon>
        <taxon>rosids</taxon>
        <taxon>fabids</taxon>
        <taxon>Fabales</taxon>
        <taxon>Fabaceae</taxon>
        <taxon>Papilionoideae</taxon>
        <taxon>50 kb inversion clade</taxon>
        <taxon>NPAAA clade</taxon>
        <taxon>Hologalegina</taxon>
        <taxon>IRL clade</taxon>
        <taxon>Trifolieae</taxon>
        <taxon>Trifolium</taxon>
    </lineage>
</organism>
<evidence type="ECO:0000313" key="1">
    <source>
        <dbReference type="EMBL" id="GAU39187.1"/>
    </source>
</evidence>
<dbReference type="PANTHER" id="PTHR36617">
    <property type="entry name" value="PROTEIN, PUTATIVE-RELATED"/>
    <property type="match status" value="1"/>
</dbReference>
<evidence type="ECO:0000313" key="2">
    <source>
        <dbReference type="Proteomes" id="UP000242715"/>
    </source>
</evidence>
<dbReference type="EMBL" id="DF973748">
    <property type="protein sequence ID" value="GAU39187.1"/>
    <property type="molecule type" value="Genomic_DNA"/>
</dbReference>
<gene>
    <name evidence="1" type="ORF">TSUD_147950</name>
</gene>
<evidence type="ECO:0008006" key="3">
    <source>
        <dbReference type="Google" id="ProtNLM"/>
    </source>
</evidence>
<dbReference type="AlphaFoldDB" id="A0A2Z6P946"/>
<protein>
    <recommendedName>
        <fullName evidence="3">Reverse transcriptase zinc-binding domain-containing protein</fullName>
    </recommendedName>
</protein>